<dbReference type="Pfam" id="PF13385">
    <property type="entry name" value="Laminin_G_3"/>
    <property type="match status" value="1"/>
</dbReference>
<sequence length="242" mass="25570">MRRALLSAVALATVGLAGPSASATTVPGTTAAANYVVRYTFDGHTPLADVTGHGHDLSPVARYGGAFNLVAHAGGSALTFPRPCQIEPCPRIALRTVTSDELNPGPRNIRFGASVQLAPNETTKGENVLQKGYSARGSQYKLQIDGAAGRPSCVLVDDLSPEINVAMGMVSVADNRWHTLECRRSGSSLTILVDGKRAGRTTIPPDLSITNWIPLSVGGKGSYTDNDQFQGTLDEVWVQIDQ</sequence>
<comment type="caution">
    <text evidence="2">The sequence shown here is derived from an EMBL/GenBank/DDBJ whole genome shotgun (WGS) entry which is preliminary data.</text>
</comment>
<name>A0A919TRP5_9ACTN</name>
<keyword evidence="3" id="KW-1185">Reference proteome</keyword>
<dbReference type="RefSeq" id="WP_203803856.1">
    <property type="nucleotide sequence ID" value="NZ_BOMY01000016.1"/>
</dbReference>
<feature type="signal peptide" evidence="1">
    <location>
        <begin position="1"/>
        <end position="23"/>
    </location>
</feature>
<evidence type="ECO:0000256" key="1">
    <source>
        <dbReference type="SAM" id="SignalP"/>
    </source>
</evidence>
<gene>
    <name evidence="2" type="ORF">Ate02nite_23710</name>
</gene>
<proteinExistence type="predicted"/>
<dbReference type="SUPFAM" id="SSF49899">
    <property type="entry name" value="Concanavalin A-like lectins/glucanases"/>
    <property type="match status" value="1"/>
</dbReference>
<feature type="chain" id="PRO_5037172506" description="Concanavalin A-like lectin/glucanase superfamily protein" evidence="1">
    <location>
        <begin position="24"/>
        <end position="242"/>
    </location>
</feature>
<dbReference type="AlphaFoldDB" id="A0A919TRP5"/>
<dbReference type="Proteomes" id="UP000623608">
    <property type="component" value="Unassembled WGS sequence"/>
</dbReference>
<dbReference type="InterPro" id="IPR013320">
    <property type="entry name" value="ConA-like_dom_sf"/>
</dbReference>
<protein>
    <recommendedName>
        <fullName evidence="4">Concanavalin A-like lectin/glucanase superfamily protein</fullName>
    </recommendedName>
</protein>
<organism evidence="2 3">
    <name type="scientific">Paractinoplanes tereljensis</name>
    <dbReference type="NCBI Taxonomy" id="571912"/>
    <lineage>
        <taxon>Bacteria</taxon>
        <taxon>Bacillati</taxon>
        <taxon>Actinomycetota</taxon>
        <taxon>Actinomycetes</taxon>
        <taxon>Micromonosporales</taxon>
        <taxon>Micromonosporaceae</taxon>
        <taxon>Paractinoplanes</taxon>
    </lineage>
</organism>
<evidence type="ECO:0000313" key="2">
    <source>
        <dbReference type="EMBL" id="GIF19641.1"/>
    </source>
</evidence>
<accession>A0A919TRP5</accession>
<dbReference type="Gene3D" id="2.60.120.200">
    <property type="match status" value="1"/>
</dbReference>
<evidence type="ECO:0000313" key="3">
    <source>
        <dbReference type="Proteomes" id="UP000623608"/>
    </source>
</evidence>
<dbReference type="EMBL" id="BOMY01000016">
    <property type="protein sequence ID" value="GIF19641.1"/>
    <property type="molecule type" value="Genomic_DNA"/>
</dbReference>
<evidence type="ECO:0008006" key="4">
    <source>
        <dbReference type="Google" id="ProtNLM"/>
    </source>
</evidence>
<keyword evidence="1" id="KW-0732">Signal</keyword>
<reference evidence="2" key="1">
    <citation type="submission" date="2021-01" db="EMBL/GenBank/DDBJ databases">
        <title>Whole genome shotgun sequence of Actinoplanes tereljensis NBRC 105297.</title>
        <authorList>
            <person name="Komaki H."/>
            <person name="Tamura T."/>
        </authorList>
    </citation>
    <scope>NUCLEOTIDE SEQUENCE</scope>
    <source>
        <strain evidence="2">NBRC 105297</strain>
    </source>
</reference>